<keyword evidence="5 6" id="KW-0472">Membrane</keyword>
<dbReference type="InterPro" id="IPR010432">
    <property type="entry name" value="RDD"/>
</dbReference>
<dbReference type="PANTHER" id="PTHR36115">
    <property type="entry name" value="PROLINE-RICH ANTIGEN HOMOLOG-RELATED"/>
    <property type="match status" value="1"/>
</dbReference>
<evidence type="ECO:0000256" key="5">
    <source>
        <dbReference type="ARBA" id="ARBA00023136"/>
    </source>
</evidence>
<evidence type="ECO:0000313" key="8">
    <source>
        <dbReference type="EMBL" id="SFV69903.1"/>
    </source>
</evidence>
<accession>A0A1W1CVZ7</accession>
<organism evidence="8">
    <name type="scientific">hydrothermal vent metagenome</name>
    <dbReference type="NCBI Taxonomy" id="652676"/>
    <lineage>
        <taxon>unclassified sequences</taxon>
        <taxon>metagenomes</taxon>
        <taxon>ecological metagenomes</taxon>
    </lineage>
</organism>
<gene>
    <name evidence="8" type="ORF">MNB_SM-5-924</name>
</gene>
<keyword evidence="3 6" id="KW-0812">Transmembrane</keyword>
<reference evidence="8" key="1">
    <citation type="submission" date="2016-10" db="EMBL/GenBank/DDBJ databases">
        <authorList>
            <person name="de Groot N.N."/>
        </authorList>
    </citation>
    <scope>NUCLEOTIDE SEQUENCE</scope>
</reference>
<dbReference type="GO" id="GO:0005886">
    <property type="term" value="C:plasma membrane"/>
    <property type="evidence" value="ECO:0007669"/>
    <property type="project" value="UniProtKB-SubCell"/>
</dbReference>
<feature type="transmembrane region" description="Helical" evidence="6">
    <location>
        <begin position="33"/>
        <end position="53"/>
    </location>
</feature>
<evidence type="ECO:0000256" key="1">
    <source>
        <dbReference type="ARBA" id="ARBA00004651"/>
    </source>
</evidence>
<evidence type="ECO:0000256" key="4">
    <source>
        <dbReference type="ARBA" id="ARBA00022989"/>
    </source>
</evidence>
<feature type="domain" description="RDD" evidence="7">
    <location>
        <begin position="29"/>
        <end position="146"/>
    </location>
</feature>
<feature type="transmembrane region" description="Helical" evidence="6">
    <location>
        <begin position="65"/>
        <end position="83"/>
    </location>
</feature>
<keyword evidence="4 6" id="KW-1133">Transmembrane helix</keyword>
<comment type="subcellular location">
    <subcellularLocation>
        <location evidence="1">Cell membrane</location>
        <topology evidence="1">Multi-pass membrane protein</topology>
    </subcellularLocation>
</comment>
<protein>
    <submittedName>
        <fullName evidence="8">Putative integral membrane protein</fullName>
    </submittedName>
</protein>
<dbReference type="AlphaFoldDB" id="A0A1W1CVZ7"/>
<proteinExistence type="predicted"/>
<evidence type="ECO:0000256" key="3">
    <source>
        <dbReference type="ARBA" id="ARBA00022692"/>
    </source>
</evidence>
<sequence length="159" mass="18423">MRFRDIKKNKKRQQQQKNVVQVRYAYYPDRIKALITDMFMIYAPILYLITYVIMGGKDAFQSSQLAPLMGVTLYGIVYAFLIAKFGQTPGKKAYDIKVVDDTTYENIGFFRAFVRFIAFLFSATILLGLLTPFYRKDKKALHDIICSTVEIYVEKPLSV</sequence>
<name>A0A1W1CVZ7_9ZZZZ</name>
<dbReference type="EMBL" id="FPHH01000128">
    <property type="protein sequence ID" value="SFV69903.1"/>
    <property type="molecule type" value="Genomic_DNA"/>
</dbReference>
<evidence type="ECO:0000259" key="7">
    <source>
        <dbReference type="Pfam" id="PF06271"/>
    </source>
</evidence>
<dbReference type="InterPro" id="IPR051791">
    <property type="entry name" value="Pra-immunoreactive"/>
</dbReference>
<evidence type="ECO:0000256" key="6">
    <source>
        <dbReference type="SAM" id="Phobius"/>
    </source>
</evidence>
<keyword evidence="2" id="KW-1003">Cell membrane</keyword>
<feature type="transmembrane region" description="Helical" evidence="6">
    <location>
        <begin position="112"/>
        <end position="134"/>
    </location>
</feature>
<evidence type="ECO:0000256" key="2">
    <source>
        <dbReference type="ARBA" id="ARBA00022475"/>
    </source>
</evidence>
<dbReference type="Pfam" id="PF06271">
    <property type="entry name" value="RDD"/>
    <property type="match status" value="1"/>
</dbReference>